<evidence type="ECO:0000313" key="2">
    <source>
        <dbReference type="EMBL" id="PJA33205.1"/>
    </source>
</evidence>
<keyword evidence="1" id="KW-0472">Membrane</keyword>
<dbReference type="EMBL" id="PFXF01000003">
    <property type="protein sequence ID" value="PJA33205.1"/>
    <property type="molecule type" value="Genomic_DNA"/>
</dbReference>
<evidence type="ECO:0008006" key="4">
    <source>
        <dbReference type="Google" id="ProtNLM"/>
    </source>
</evidence>
<name>A0A2M7WT65_9BACT</name>
<evidence type="ECO:0000256" key="1">
    <source>
        <dbReference type="SAM" id="Phobius"/>
    </source>
</evidence>
<accession>A0A2M7WT65</accession>
<keyword evidence="1" id="KW-0812">Transmembrane</keyword>
<evidence type="ECO:0000313" key="3">
    <source>
        <dbReference type="Proteomes" id="UP000230758"/>
    </source>
</evidence>
<sequence length="285" mass="31852">MGKSIIIDGKEFISAIRAAKKVGYAGDYVGQLCRAKKIPAQLIGKTWYVDYLSLVEYKKNYKSGRKKNRLPVVQTAIREETKIVKEKIPEIISSISLNNDEITYEKEQMSRLPELIKKGTKSSLKISKPVLSKVYLSFALFLVLFIGLTTIRSGLVSFAPVAKTYDSFATTLAYSQEPAFVSFALDWFRKIFYKEKELAPAPQPVDNSNNTNLGLVVFPDAEDRLEISNRIKGIFSDNVEINLDEEGNTGVIVPVFSEKDDFENYAFVLVPVPASSPASSPDKEL</sequence>
<gene>
    <name evidence="2" type="ORF">CO185_00135</name>
</gene>
<feature type="transmembrane region" description="Helical" evidence="1">
    <location>
        <begin position="134"/>
        <end position="155"/>
    </location>
</feature>
<reference evidence="3" key="1">
    <citation type="submission" date="2017-09" db="EMBL/GenBank/DDBJ databases">
        <title>Depth-based differentiation of microbial function through sediment-hosted aquifers and enrichment of novel symbionts in the deep terrestrial subsurface.</title>
        <authorList>
            <person name="Probst A.J."/>
            <person name="Ladd B."/>
            <person name="Jarett J.K."/>
            <person name="Geller-Mcgrath D.E."/>
            <person name="Sieber C.M.K."/>
            <person name="Emerson J.B."/>
            <person name="Anantharaman K."/>
            <person name="Thomas B.C."/>
            <person name="Malmstrom R."/>
            <person name="Stieglmeier M."/>
            <person name="Klingl A."/>
            <person name="Woyke T."/>
            <person name="Ryan C.M."/>
            <person name="Banfield J.F."/>
        </authorList>
    </citation>
    <scope>NUCLEOTIDE SEQUENCE [LARGE SCALE GENOMIC DNA]</scope>
</reference>
<dbReference type="Proteomes" id="UP000230758">
    <property type="component" value="Unassembled WGS sequence"/>
</dbReference>
<comment type="caution">
    <text evidence="2">The sequence shown here is derived from an EMBL/GenBank/DDBJ whole genome shotgun (WGS) entry which is preliminary data.</text>
</comment>
<keyword evidence="1" id="KW-1133">Transmembrane helix</keyword>
<protein>
    <recommendedName>
        <fullName evidence="4">Helix-turn-helix domain-containing protein</fullName>
    </recommendedName>
</protein>
<proteinExistence type="predicted"/>
<dbReference type="AlphaFoldDB" id="A0A2M7WT65"/>
<organism evidence="2 3">
    <name type="scientific">Candidatus Zambryskibacteria bacterium CG_4_9_14_3_um_filter_42_15</name>
    <dbReference type="NCBI Taxonomy" id="1975112"/>
    <lineage>
        <taxon>Bacteria</taxon>
        <taxon>Candidatus Zambryskiibacteriota</taxon>
    </lineage>
</organism>